<feature type="region of interest" description="Disordered" evidence="1">
    <location>
        <begin position="1"/>
        <end position="23"/>
    </location>
</feature>
<name>A0A7W6EIU1_9HYPH</name>
<protein>
    <submittedName>
        <fullName evidence="2">Uncharacterized protein</fullName>
    </submittedName>
</protein>
<dbReference type="EMBL" id="JACICC010000020">
    <property type="protein sequence ID" value="MBB3811460.1"/>
    <property type="molecule type" value="Genomic_DNA"/>
</dbReference>
<gene>
    <name evidence="2" type="ORF">FHS81_003575</name>
</gene>
<dbReference type="Proteomes" id="UP000537592">
    <property type="component" value="Unassembled WGS sequence"/>
</dbReference>
<accession>A0A7W6EIU1</accession>
<sequence>MIAMASNSNTTKPAAASQEDLIPEPPIGVADKIIGETYDLYFLMETISDEMMELDYVRPDGSRNIRLDRISALIEIARRQTRILHNVMARNYGNFDGKADRRAAA</sequence>
<comment type="caution">
    <text evidence="2">The sequence shown here is derived from an EMBL/GenBank/DDBJ whole genome shotgun (WGS) entry which is preliminary data.</text>
</comment>
<evidence type="ECO:0000313" key="2">
    <source>
        <dbReference type="EMBL" id="MBB3811460.1"/>
    </source>
</evidence>
<proteinExistence type="predicted"/>
<keyword evidence="3" id="KW-1185">Reference proteome</keyword>
<evidence type="ECO:0000313" key="3">
    <source>
        <dbReference type="Proteomes" id="UP000537592"/>
    </source>
</evidence>
<evidence type="ECO:0000256" key="1">
    <source>
        <dbReference type="SAM" id="MobiDB-lite"/>
    </source>
</evidence>
<dbReference type="RefSeq" id="WP_183754826.1">
    <property type="nucleotide sequence ID" value="NZ_JACICC010000020.1"/>
</dbReference>
<feature type="compositionally biased region" description="Polar residues" evidence="1">
    <location>
        <begin position="1"/>
        <end position="12"/>
    </location>
</feature>
<organism evidence="2 3">
    <name type="scientific">Pseudochelatococcus contaminans</name>
    <dbReference type="NCBI Taxonomy" id="1538103"/>
    <lineage>
        <taxon>Bacteria</taxon>
        <taxon>Pseudomonadati</taxon>
        <taxon>Pseudomonadota</taxon>
        <taxon>Alphaproteobacteria</taxon>
        <taxon>Hyphomicrobiales</taxon>
        <taxon>Chelatococcaceae</taxon>
        <taxon>Pseudochelatococcus</taxon>
    </lineage>
</organism>
<reference evidence="2 3" key="1">
    <citation type="submission" date="2020-08" db="EMBL/GenBank/DDBJ databases">
        <title>Genomic Encyclopedia of Type Strains, Phase IV (KMG-IV): sequencing the most valuable type-strain genomes for metagenomic binning, comparative biology and taxonomic classification.</title>
        <authorList>
            <person name="Goeker M."/>
        </authorList>
    </citation>
    <scope>NUCLEOTIDE SEQUENCE [LARGE SCALE GENOMIC DNA]</scope>
    <source>
        <strain evidence="2 3">DSM 28760</strain>
    </source>
</reference>
<dbReference type="AlphaFoldDB" id="A0A7W6EIU1"/>